<dbReference type="STRING" id="269621.A0A238F2R6"/>
<name>A0A238F2R6_9BASI</name>
<dbReference type="OrthoDB" id="1600564at2759"/>
<dbReference type="InterPro" id="IPR036514">
    <property type="entry name" value="SGNH_hydro_sf"/>
</dbReference>
<dbReference type="GO" id="GO:0016788">
    <property type="term" value="F:hydrolase activity, acting on ester bonds"/>
    <property type="evidence" value="ECO:0007669"/>
    <property type="project" value="InterPro"/>
</dbReference>
<evidence type="ECO:0000313" key="4">
    <source>
        <dbReference type="Proteomes" id="UP000198372"/>
    </source>
</evidence>
<dbReference type="SUPFAM" id="SSF52266">
    <property type="entry name" value="SGNH hydrolase"/>
    <property type="match status" value="1"/>
</dbReference>
<keyword evidence="1" id="KW-0378">Hydrolase</keyword>
<gene>
    <name evidence="3" type="ORF">BQ2448_553</name>
</gene>
<organism evidence="3 4">
    <name type="scientific">Microbotryum intermedium</name>
    <dbReference type="NCBI Taxonomy" id="269621"/>
    <lineage>
        <taxon>Eukaryota</taxon>
        <taxon>Fungi</taxon>
        <taxon>Dikarya</taxon>
        <taxon>Basidiomycota</taxon>
        <taxon>Pucciniomycotina</taxon>
        <taxon>Microbotryomycetes</taxon>
        <taxon>Microbotryales</taxon>
        <taxon>Microbotryaceae</taxon>
        <taxon>Microbotryum</taxon>
    </lineage>
</organism>
<reference evidence="4" key="1">
    <citation type="submission" date="2016-09" db="EMBL/GenBank/DDBJ databases">
        <authorList>
            <person name="Jeantristanb JTB J.-T."/>
            <person name="Ricardo R."/>
        </authorList>
    </citation>
    <scope>NUCLEOTIDE SEQUENCE [LARGE SCALE GENOMIC DNA]</scope>
</reference>
<dbReference type="Pfam" id="PF00657">
    <property type="entry name" value="Lipase_GDSL"/>
    <property type="match status" value="1"/>
</dbReference>
<feature type="chain" id="PRO_5013394102" evidence="2">
    <location>
        <begin position="25"/>
        <end position="311"/>
    </location>
</feature>
<dbReference type="Gene3D" id="3.40.50.1110">
    <property type="entry name" value="SGNH hydrolase"/>
    <property type="match status" value="1"/>
</dbReference>
<feature type="signal peptide" evidence="2">
    <location>
        <begin position="1"/>
        <end position="24"/>
    </location>
</feature>
<accession>A0A238F2R6</accession>
<dbReference type="PANTHER" id="PTHR45648">
    <property type="entry name" value="GDSL LIPASE/ACYLHYDROLASE FAMILY PROTEIN (AFU_ORTHOLOGUE AFUA_4G14700)"/>
    <property type="match status" value="1"/>
</dbReference>
<dbReference type="InterPro" id="IPR051058">
    <property type="entry name" value="GDSL_Est/Lipase"/>
</dbReference>
<proteinExistence type="predicted"/>
<protein>
    <submittedName>
        <fullName evidence="3">BQ2448_553 protein</fullName>
    </submittedName>
</protein>
<keyword evidence="4" id="KW-1185">Reference proteome</keyword>
<evidence type="ECO:0000256" key="2">
    <source>
        <dbReference type="SAM" id="SignalP"/>
    </source>
</evidence>
<sequence length="311" mass="34688">MITAPGRHFLLLATTLLLVQLAAATSKPRKHHLNRLQVFGDALSDDGKRTWNLTNHTWPANRNYYQHRFTNGFTHTEILAQHLGFRLNSSAIAGATTNNKLVQGFTGPRNKTPVPSILDQVARFIDPPASDFPPDSGDDITRPPIDRILFVIYAGANDALLGKKKDVSAKQVAKQIQTSIKTLKAVGGVYFLLPTVPPLNRSNRLNKHSYLSNYLKDLRREIVNIGRKDPNVVVADVYGLFQKINSDPSKYDYTNLLAPCLAGVYGTGSKVTLCQKPDDYLYFDSYNPGSRGQDMMAEVEYNALKKEGWVR</sequence>
<evidence type="ECO:0000313" key="3">
    <source>
        <dbReference type="EMBL" id="SCV68432.1"/>
    </source>
</evidence>
<evidence type="ECO:0000256" key="1">
    <source>
        <dbReference type="ARBA" id="ARBA00022801"/>
    </source>
</evidence>
<dbReference type="EMBL" id="FMSP01000003">
    <property type="protein sequence ID" value="SCV68432.1"/>
    <property type="molecule type" value="Genomic_DNA"/>
</dbReference>
<dbReference type="CDD" id="cd01846">
    <property type="entry name" value="fatty_acyltransferase_like"/>
    <property type="match status" value="1"/>
</dbReference>
<dbReference type="Proteomes" id="UP000198372">
    <property type="component" value="Unassembled WGS sequence"/>
</dbReference>
<dbReference type="PANTHER" id="PTHR45648:SF22">
    <property type="entry name" value="GDSL LIPASE_ACYLHYDROLASE FAMILY PROTEIN (AFU_ORTHOLOGUE AFUA_4G14700)"/>
    <property type="match status" value="1"/>
</dbReference>
<dbReference type="InterPro" id="IPR001087">
    <property type="entry name" value="GDSL"/>
</dbReference>
<keyword evidence="2" id="KW-0732">Signal</keyword>
<dbReference type="AlphaFoldDB" id="A0A238F2R6"/>